<keyword evidence="12" id="KW-1185">Reference proteome</keyword>
<dbReference type="InterPro" id="IPR001628">
    <property type="entry name" value="Znf_hrmn_rcpt"/>
</dbReference>
<dbReference type="GO" id="GO:0004879">
    <property type="term" value="F:nuclear receptor activity"/>
    <property type="evidence" value="ECO:0007669"/>
    <property type="project" value="TreeGrafter"/>
</dbReference>
<dbReference type="AlphaFoldDB" id="A0A2T7P886"/>
<dbReference type="InterPro" id="IPR050234">
    <property type="entry name" value="Nuclear_hormone_rcpt_NR1"/>
</dbReference>
<dbReference type="Proteomes" id="UP000245119">
    <property type="component" value="Linkage Group LG5"/>
</dbReference>
<gene>
    <name evidence="11" type="ORF">C0Q70_08861</name>
</gene>
<evidence type="ECO:0000313" key="11">
    <source>
        <dbReference type="EMBL" id="PVD29606.1"/>
    </source>
</evidence>
<keyword evidence="2" id="KW-0863">Zinc-finger</keyword>
<dbReference type="InterPro" id="IPR035500">
    <property type="entry name" value="NHR-like_dom_sf"/>
</dbReference>
<evidence type="ECO:0000256" key="3">
    <source>
        <dbReference type="ARBA" id="ARBA00022833"/>
    </source>
</evidence>
<dbReference type="GO" id="GO:0045944">
    <property type="term" value="P:positive regulation of transcription by RNA polymerase II"/>
    <property type="evidence" value="ECO:0007669"/>
    <property type="project" value="TreeGrafter"/>
</dbReference>
<accession>A0A2T7P886</accession>
<evidence type="ECO:0000256" key="8">
    <source>
        <dbReference type="ARBA" id="ARBA00023242"/>
    </source>
</evidence>
<dbReference type="InterPro" id="IPR013088">
    <property type="entry name" value="Znf_NHR/GATA"/>
</dbReference>
<keyword evidence="4" id="KW-0805">Transcription regulation</keyword>
<feature type="domain" description="Nuclear receptor" evidence="10">
    <location>
        <begin position="62"/>
        <end position="137"/>
    </location>
</feature>
<dbReference type="PANTHER" id="PTHR24082:SF283">
    <property type="entry name" value="NUCLEAR HORMONE RECEPTOR HR96"/>
    <property type="match status" value="1"/>
</dbReference>
<dbReference type="Gene3D" id="3.30.50.10">
    <property type="entry name" value="Erythroid Transcription Factor GATA-1, subunit A"/>
    <property type="match status" value="1"/>
</dbReference>
<dbReference type="Gene3D" id="1.10.565.10">
    <property type="entry name" value="Retinoid X Receptor"/>
    <property type="match status" value="1"/>
</dbReference>
<dbReference type="SMART" id="SM00399">
    <property type="entry name" value="ZnF_C4"/>
    <property type="match status" value="1"/>
</dbReference>
<evidence type="ECO:0000256" key="1">
    <source>
        <dbReference type="ARBA" id="ARBA00022723"/>
    </source>
</evidence>
<evidence type="ECO:0000256" key="7">
    <source>
        <dbReference type="ARBA" id="ARBA00023170"/>
    </source>
</evidence>
<evidence type="ECO:0000256" key="9">
    <source>
        <dbReference type="SAM" id="MobiDB-lite"/>
    </source>
</evidence>
<reference evidence="11 12" key="1">
    <citation type="submission" date="2018-04" db="EMBL/GenBank/DDBJ databases">
        <title>The genome of golden apple snail Pomacea canaliculata provides insight into stress tolerance and invasive adaptation.</title>
        <authorList>
            <person name="Liu C."/>
            <person name="Liu B."/>
            <person name="Ren Y."/>
            <person name="Zhang Y."/>
            <person name="Wang H."/>
            <person name="Li S."/>
            <person name="Jiang F."/>
            <person name="Yin L."/>
            <person name="Zhang G."/>
            <person name="Qian W."/>
            <person name="Fan W."/>
        </authorList>
    </citation>
    <scope>NUCLEOTIDE SEQUENCE [LARGE SCALE GENOMIC DNA]</scope>
    <source>
        <strain evidence="11">SZHN2017</strain>
        <tissue evidence="11">Muscle</tissue>
    </source>
</reference>
<feature type="region of interest" description="Disordered" evidence="9">
    <location>
        <begin position="1"/>
        <end position="55"/>
    </location>
</feature>
<keyword evidence="3" id="KW-0862">Zinc</keyword>
<keyword evidence="5" id="KW-0238">DNA-binding</keyword>
<dbReference type="OrthoDB" id="6352325at2759"/>
<evidence type="ECO:0000256" key="2">
    <source>
        <dbReference type="ARBA" id="ARBA00022771"/>
    </source>
</evidence>
<keyword evidence="8" id="KW-0539">Nucleus</keyword>
<dbReference type="PANTHER" id="PTHR24082">
    <property type="entry name" value="NUCLEAR HORMONE RECEPTOR"/>
    <property type="match status" value="1"/>
</dbReference>
<protein>
    <recommendedName>
        <fullName evidence="10">Nuclear receptor domain-containing protein</fullName>
    </recommendedName>
</protein>
<dbReference type="EMBL" id="PZQS01000005">
    <property type="protein sequence ID" value="PVD29606.1"/>
    <property type="molecule type" value="Genomic_DNA"/>
</dbReference>
<dbReference type="SUPFAM" id="SSF48508">
    <property type="entry name" value="Nuclear receptor ligand-binding domain"/>
    <property type="match status" value="1"/>
</dbReference>
<dbReference type="PROSITE" id="PS00031">
    <property type="entry name" value="NUCLEAR_REC_DBD_1"/>
    <property type="match status" value="1"/>
</dbReference>
<keyword evidence="1" id="KW-0479">Metal-binding</keyword>
<keyword evidence="7" id="KW-0675">Receptor</keyword>
<dbReference type="PROSITE" id="PS51030">
    <property type="entry name" value="NUCLEAR_REC_DBD_2"/>
    <property type="match status" value="1"/>
</dbReference>
<dbReference type="GO" id="GO:0000122">
    <property type="term" value="P:negative regulation of transcription by RNA polymerase II"/>
    <property type="evidence" value="ECO:0007669"/>
    <property type="project" value="TreeGrafter"/>
</dbReference>
<comment type="caution">
    <text evidence="11">The sequence shown here is derived from an EMBL/GenBank/DDBJ whole genome shotgun (WGS) entry which is preliminary data.</text>
</comment>
<dbReference type="SUPFAM" id="SSF57716">
    <property type="entry name" value="Glucocorticoid receptor-like (DNA-binding domain)"/>
    <property type="match status" value="1"/>
</dbReference>
<name>A0A2T7P886_POMCA</name>
<evidence type="ECO:0000256" key="4">
    <source>
        <dbReference type="ARBA" id="ARBA00023015"/>
    </source>
</evidence>
<dbReference type="GO" id="GO:0008270">
    <property type="term" value="F:zinc ion binding"/>
    <property type="evidence" value="ECO:0007669"/>
    <property type="project" value="UniProtKB-KW"/>
</dbReference>
<keyword evidence="6" id="KW-0804">Transcription</keyword>
<sequence>MAREDPNIGASEEEEPMNSLSGFAKMMSSPEPSGDSENCTSENSRPSENESLSFKRHKAKNTKICGVCGDRALGYNFNAVTCESCKAFFRRNAFKDKQIKCLFKGDCIIDLRTRRFCPACRIKKCFEIGMKRDMILDENERKARMAKVLQNRVKKTSVQSTPNADIKSEPLDPDEYRVLIIFNPDGNNLIDRELISNLQDKYINILKHYLEAQYSYEHAHEYFAAILDRLSELKSVGEEHSRILLQVNPCQIEPLMLEVLNLK</sequence>
<dbReference type="GO" id="GO:0000978">
    <property type="term" value="F:RNA polymerase II cis-regulatory region sequence-specific DNA binding"/>
    <property type="evidence" value="ECO:0007669"/>
    <property type="project" value="TreeGrafter"/>
</dbReference>
<evidence type="ECO:0000256" key="5">
    <source>
        <dbReference type="ARBA" id="ARBA00023125"/>
    </source>
</evidence>
<evidence type="ECO:0000313" key="12">
    <source>
        <dbReference type="Proteomes" id="UP000245119"/>
    </source>
</evidence>
<proteinExistence type="predicted"/>
<dbReference type="GO" id="GO:0030154">
    <property type="term" value="P:cell differentiation"/>
    <property type="evidence" value="ECO:0007669"/>
    <property type="project" value="TreeGrafter"/>
</dbReference>
<organism evidence="11 12">
    <name type="scientific">Pomacea canaliculata</name>
    <name type="common">Golden apple snail</name>
    <dbReference type="NCBI Taxonomy" id="400727"/>
    <lineage>
        <taxon>Eukaryota</taxon>
        <taxon>Metazoa</taxon>
        <taxon>Spiralia</taxon>
        <taxon>Lophotrochozoa</taxon>
        <taxon>Mollusca</taxon>
        <taxon>Gastropoda</taxon>
        <taxon>Caenogastropoda</taxon>
        <taxon>Architaenioglossa</taxon>
        <taxon>Ampullarioidea</taxon>
        <taxon>Ampullariidae</taxon>
        <taxon>Pomacea</taxon>
    </lineage>
</organism>
<evidence type="ECO:0000256" key="6">
    <source>
        <dbReference type="ARBA" id="ARBA00023163"/>
    </source>
</evidence>
<dbReference type="Pfam" id="PF00105">
    <property type="entry name" value="zf-C4"/>
    <property type="match status" value="1"/>
</dbReference>
<evidence type="ECO:0000259" key="10">
    <source>
        <dbReference type="PROSITE" id="PS51030"/>
    </source>
</evidence>
<feature type="compositionally biased region" description="Polar residues" evidence="9">
    <location>
        <begin position="35"/>
        <end position="52"/>
    </location>
</feature>
<dbReference type="PRINTS" id="PR00047">
    <property type="entry name" value="STROIDFINGER"/>
</dbReference>